<proteinExistence type="predicted"/>
<protein>
    <submittedName>
        <fullName evidence="2">Methyltransferase-like protein 7A-like</fullName>
    </submittedName>
</protein>
<dbReference type="GO" id="GO:0009820">
    <property type="term" value="P:alkaloid metabolic process"/>
    <property type="evidence" value="ECO:0007669"/>
    <property type="project" value="UniProtKB-KW"/>
</dbReference>
<organism evidence="2 3">
    <name type="scientific">Dorcoceras hygrometricum</name>
    <dbReference type="NCBI Taxonomy" id="472368"/>
    <lineage>
        <taxon>Eukaryota</taxon>
        <taxon>Viridiplantae</taxon>
        <taxon>Streptophyta</taxon>
        <taxon>Embryophyta</taxon>
        <taxon>Tracheophyta</taxon>
        <taxon>Spermatophyta</taxon>
        <taxon>Magnoliopsida</taxon>
        <taxon>eudicotyledons</taxon>
        <taxon>Gunneridae</taxon>
        <taxon>Pentapetalae</taxon>
        <taxon>asterids</taxon>
        <taxon>lamiids</taxon>
        <taxon>Lamiales</taxon>
        <taxon>Gesneriaceae</taxon>
        <taxon>Didymocarpoideae</taxon>
        <taxon>Trichosporeae</taxon>
        <taxon>Loxocarpinae</taxon>
        <taxon>Dorcoceras</taxon>
    </lineage>
</organism>
<dbReference type="GO" id="GO:0032259">
    <property type="term" value="P:methylation"/>
    <property type="evidence" value="ECO:0007669"/>
    <property type="project" value="UniProtKB-KW"/>
</dbReference>
<dbReference type="EMBL" id="KV009611">
    <property type="protein sequence ID" value="KZV29067.1"/>
    <property type="molecule type" value="Genomic_DNA"/>
</dbReference>
<dbReference type="InterPro" id="IPR029063">
    <property type="entry name" value="SAM-dependent_MTases_sf"/>
</dbReference>
<keyword evidence="2" id="KW-0489">Methyltransferase</keyword>
<evidence type="ECO:0000313" key="2">
    <source>
        <dbReference type="EMBL" id="KZV29067.1"/>
    </source>
</evidence>
<dbReference type="PANTHER" id="PTHR45036">
    <property type="entry name" value="METHYLTRANSFERASE LIKE 7B"/>
    <property type="match status" value="1"/>
</dbReference>
<accession>A0A2Z7B658</accession>
<keyword evidence="2" id="KW-0808">Transferase</keyword>
<dbReference type="OrthoDB" id="416496at2759"/>
<feature type="domain" description="Methyltransferase type 11" evidence="1">
    <location>
        <begin position="138"/>
        <end position="189"/>
    </location>
</feature>
<reference evidence="2 3" key="1">
    <citation type="journal article" date="2015" name="Proc. Natl. Acad. Sci. U.S.A.">
        <title>The resurrection genome of Boea hygrometrica: A blueprint for survival of dehydration.</title>
        <authorList>
            <person name="Xiao L."/>
            <person name="Yang G."/>
            <person name="Zhang L."/>
            <person name="Yang X."/>
            <person name="Zhao S."/>
            <person name="Ji Z."/>
            <person name="Zhou Q."/>
            <person name="Hu M."/>
            <person name="Wang Y."/>
            <person name="Chen M."/>
            <person name="Xu Y."/>
            <person name="Jin H."/>
            <person name="Xiao X."/>
            <person name="Hu G."/>
            <person name="Bao F."/>
            <person name="Hu Y."/>
            <person name="Wan P."/>
            <person name="Li L."/>
            <person name="Deng X."/>
            <person name="Kuang T."/>
            <person name="Xiang C."/>
            <person name="Zhu J.K."/>
            <person name="Oliver M.J."/>
            <person name="He Y."/>
        </authorList>
    </citation>
    <scope>NUCLEOTIDE SEQUENCE [LARGE SCALE GENOMIC DNA]</scope>
    <source>
        <strain evidence="3">cv. XS01</strain>
    </source>
</reference>
<dbReference type="AlphaFoldDB" id="A0A2Z7B658"/>
<dbReference type="GO" id="GO:0008757">
    <property type="term" value="F:S-adenosylmethionine-dependent methyltransferase activity"/>
    <property type="evidence" value="ECO:0007669"/>
    <property type="project" value="InterPro"/>
</dbReference>
<evidence type="ECO:0000259" key="1">
    <source>
        <dbReference type="Pfam" id="PF08241"/>
    </source>
</evidence>
<dbReference type="InterPro" id="IPR052356">
    <property type="entry name" value="Thiol_S-MT"/>
</dbReference>
<evidence type="ECO:0000313" key="3">
    <source>
        <dbReference type="Proteomes" id="UP000250235"/>
    </source>
</evidence>
<dbReference type="SUPFAM" id="SSF53335">
    <property type="entry name" value="S-adenosyl-L-methionine-dependent methyltransferases"/>
    <property type="match status" value="1"/>
</dbReference>
<dbReference type="PANTHER" id="PTHR45036:SF1">
    <property type="entry name" value="METHYLTRANSFERASE LIKE 7A"/>
    <property type="match status" value="1"/>
</dbReference>
<sequence length="260" mass="28595">MELAAIRSSNLSFSIPFNPTSRHTLIFTVTPNTGSLIPRRVRNSRFSLARNPTKESKKNIQDLLKCNGSSDYYHCPLCCRRHFLGAVLGTGLLPISSSSALDNESTFQDSMAALNRIHPPRPEWYEEFYASSMDKTMISYEAEVAEALPVNDASVDAVVGTLVLCSVKDVTLALQEVRRVLKPGGYYIFVEHVAAKDGTVLRFVQGVLDPLQQIVADGCHLTRNTGTYIARAGFTSLDINQASVSTLSIISPHVYGIARR</sequence>
<dbReference type="InterPro" id="IPR013216">
    <property type="entry name" value="Methyltransf_11"/>
</dbReference>
<dbReference type="CDD" id="cd02440">
    <property type="entry name" value="AdoMet_MTases"/>
    <property type="match status" value="1"/>
</dbReference>
<keyword evidence="3" id="KW-1185">Reference proteome</keyword>
<dbReference type="Proteomes" id="UP000250235">
    <property type="component" value="Unassembled WGS sequence"/>
</dbReference>
<dbReference type="Pfam" id="PF08241">
    <property type="entry name" value="Methyltransf_11"/>
    <property type="match status" value="1"/>
</dbReference>
<dbReference type="Gene3D" id="3.40.50.150">
    <property type="entry name" value="Vaccinia Virus protein VP39"/>
    <property type="match status" value="1"/>
</dbReference>
<name>A0A2Z7B658_9LAMI</name>
<gene>
    <name evidence="2" type="ORF">F511_43550</name>
</gene>